<evidence type="ECO:0000313" key="2">
    <source>
        <dbReference type="EMBL" id="KAK8895000.1"/>
    </source>
</evidence>
<sequence>QNGQSSRSPAGKKRKETKEENQGNLKLDSGNIRLFAEQFTSSFISHSNPRFRRIKPSSRLGSENFNKSSPYIKVTPPPPPPPQQQENQKAEVNNNDEENSAGMSSLIDSRAASLVAPTPSSRSPIKEPNPNLSSSPRRHSSKKDETIKNDNENSMSSPSVPESKLFHDNEQDFQLTNK</sequence>
<dbReference type="EMBL" id="JAPFFF010000003">
    <property type="protein sequence ID" value="KAK8895000.1"/>
    <property type="molecule type" value="Genomic_DNA"/>
</dbReference>
<feature type="region of interest" description="Disordered" evidence="1">
    <location>
        <begin position="1"/>
        <end position="178"/>
    </location>
</feature>
<feature type="compositionally biased region" description="Polar residues" evidence="1">
    <location>
        <begin position="59"/>
        <end position="69"/>
    </location>
</feature>
<gene>
    <name evidence="2" type="ORF">M9Y10_023442</name>
</gene>
<feature type="compositionally biased region" description="Polar residues" evidence="1">
    <location>
        <begin position="38"/>
        <end position="48"/>
    </location>
</feature>
<feature type="compositionally biased region" description="Basic and acidic residues" evidence="1">
    <location>
        <begin position="142"/>
        <end position="151"/>
    </location>
</feature>
<reference evidence="2 3" key="1">
    <citation type="submission" date="2024-04" db="EMBL/GenBank/DDBJ databases">
        <title>Tritrichomonas musculus Genome.</title>
        <authorList>
            <person name="Alves-Ferreira E."/>
            <person name="Grigg M."/>
            <person name="Lorenzi H."/>
            <person name="Galac M."/>
        </authorList>
    </citation>
    <scope>NUCLEOTIDE SEQUENCE [LARGE SCALE GENOMIC DNA]</scope>
    <source>
        <strain evidence="2 3">EAF2021</strain>
    </source>
</reference>
<organism evidence="2 3">
    <name type="scientific">Tritrichomonas musculus</name>
    <dbReference type="NCBI Taxonomy" id="1915356"/>
    <lineage>
        <taxon>Eukaryota</taxon>
        <taxon>Metamonada</taxon>
        <taxon>Parabasalia</taxon>
        <taxon>Tritrichomonadida</taxon>
        <taxon>Tritrichomonadidae</taxon>
        <taxon>Tritrichomonas</taxon>
    </lineage>
</organism>
<evidence type="ECO:0000313" key="3">
    <source>
        <dbReference type="Proteomes" id="UP001470230"/>
    </source>
</evidence>
<accession>A0ABR2KV39</accession>
<name>A0ABR2KV39_9EUKA</name>
<evidence type="ECO:0000256" key="1">
    <source>
        <dbReference type="SAM" id="MobiDB-lite"/>
    </source>
</evidence>
<feature type="non-terminal residue" evidence="2">
    <location>
        <position position="1"/>
    </location>
</feature>
<comment type="caution">
    <text evidence="2">The sequence shown here is derived from an EMBL/GenBank/DDBJ whole genome shotgun (WGS) entry which is preliminary data.</text>
</comment>
<dbReference type="Proteomes" id="UP001470230">
    <property type="component" value="Unassembled WGS sequence"/>
</dbReference>
<proteinExistence type="predicted"/>
<protein>
    <submittedName>
        <fullName evidence="2">Uncharacterized protein</fullName>
    </submittedName>
</protein>
<keyword evidence="3" id="KW-1185">Reference proteome</keyword>